<keyword evidence="1" id="KW-0812">Transmembrane</keyword>
<dbReference type="EMBL" id="JAMBQA010000004">
    <property type="protein sequence ID" value="MDG0846291.1"/>
    <property type="molecule type" value="Genomic_DNA"/>
</dbReference>
<dbReference type="GeneID" id="69846238"/>
<sequence>MNLPILPTLSTSFIIISAILVAIGWRKIWKREIESHKKVMLSAAFFALAFFIIYASRTIFVGNTAFGGPDSVKIYYTIFLVFHINLATIGAILGVSQIITAFKEKFKVHRFVGPIASIIWFFTAITGVAVYALLYVIYPGGETTSLIKATFGL</sequence>
<dbReference type="Gene3D" id="1.20.120.80">
    <property type="entry name" value="Cytochrome c oxidase, subunit III, four-helix bundle"/>
    <property type="match status" value="1"/>
</dbReference>
<evidence type="ECO:0000313" key="4">
    <source>
        <dbReference type="Proteomes" id="UP000095464"/>
    </source>
</evidence>
<evidence type="ECO:0000313" key="5">
    <source>
        <dbReference type="Proteomes" id="UP001152422"/>
    </source>
</evidence>
<reference evidence="2" key="3">
    <citation type="submission" date="2022-05" db="EMBL/GenBank/DDBJ databases">
        <title>Comparative genomics of Staphylococcus equorum isolates.</title>
        <authorList>
            <person name="Luelf R.H."/>
        </authorList>
    </citation>
    <scope>NUCLEOTIDE SEQUENCE</scope>
    <source>
        <strain evidence="2">TMW 2.2497</strain>
    </source>
</reference>
<feature type="transmembrane region" description="Helical" evidence="1">
    <location>
        <begin position="6"/>
        <end position="28"/>
    </location>
</feature>
<dbReference type="GO" id="GO:0016020">
    <property type="term" value="C:membrane"/>
    <property type="evidence" value="ECO:0007669"/>
    <property type="project" value="InterPro"/>
</dbReference>
<keyword evidence="5" id="KW-1185">Reference proteome</keyword>
<protein>
    <submittedName>
        <fullName evidence="2">DUF420 domain-containing protein</fullName>
    </submittedName>
</protein>
<dbReference type="GO" id="GO:0022904">
    <property type="term" value="P:respiratory electron transport chain"/>
    <property type="evidence" value="ECO:0007669"/>
    <property type="project" value="InterPro"/>
</dbReference>
<gene>
    <name evidence="3" type="ORF">ASS94_11860</name>
    <name evidence="2" type="ORF">M4L89_08650</name>
</gene>
<dbReference type="AlphaFoldDB" id="A0A1E5TGS9"/>
<organism evidence="2 5">
    <name type="scientific">Staphylococcus equorum</name>
    <dbReference type="NCBI Taxonomy" id="246432"/>
    <lineage>
        <taxon>Bacteria</taxon>
        <taxon>Bacillati</taxon>
        <taxon>Bacillota</taxon>
        <taxon>Bacilli</taxon>
        <taxon>Bacillales</taxon>
        <taxon>Staphylococcaceae</taxon>
        <taxon>Staphylococcus</taxon>
    </lineage>
</organism>
<comment type="caution">
    <text evidence="2">The sequence shown here is derived from an EMBL/GenBank/DDBJ whole genome shotgun (WGS) entry which is preliminary data.</text>
</comment>
<dbReference type="PANTHER" id="PTHR37692">
    <property type="entry name" value="HYPOTHETICAL MEMBRANE SPANNING PROTEIN"/>
    <property type="match status" value="1"/>
</dbReference>
<feature type="transmembrane region" description="Helical" evidence="1">
    <location>
        <begin position="40"/>
        <end position="62"/>
    </location>
</feature>
<dbReference type="KEGG" id="seqo:SE1039_08740"/>
<evidence type="ECO:0000313" key="2">
    <source>
        <dbReference type="EMBL" id="MDG0846291.1"/>
    </source>
</evidence>
<evidence type="ECO:0000313" key="3">
    <source>
        <dbReference type="EMBL" id="OEK52343.1"/>
    </source>
</evidence>
<feature type="transmembrane region" description="Helical" evidence="1">
    <location>
        <begin position="74"/>
        <end position="99"/>
    </location>
</feature>
<feature type="transmembrane region" description="Helical" evidence="1">
    <location>
        <begin position="111"/>
        <end position="138"/>
    </location>
</feature>
<keyword evidence="1" id="KW-1133">Transmembrane helix</keyword>
<reference evidence="4" key="1">
    <citation type="submission" date="2015-11" db="EMBL/GenBank/DDBJ databases">
        <title>Genomic diversity of Staphylococcus saprophyticus strains from urinary tract infections, animal surfaces, and fermented foods.</title>
        <authorList>
            <person name="Wolfe B.E."/>
        </authorList>
    </citation>
    <scope>NUCLEOTIDE SEQUENCE [LARGE SCALE GENOMIC DNA]</scope>
    <source>
        <strain evidence="4">738_7</strain>
    </source>
</reference>
<accession>A0A1E5TGS9</accession>
<dbReference type="InterPro" id="IPR007352">
    <property type="entry name" value="DUF420"/>
</dbReference>
<dbReference type="RefSeq" id="WP_002507982.1">
    <property type="nucleotide sequence ID" value="NZ_CP013114.1"/>
</dbReference>
<keyword evidence="1" id="KW-0472">Membrane</keyword>
<dbReference type="Proteomes" id="UP001152422">
    <property type="component" value="Unassembled WGS sequence"/>
</dbReference>
<dbReference type="Pfam" id="PF04238">
    <property type="entry name" value="DUF420"/>
    <property type="match status" value="1"/>
</dbReference>
<reference evidence="3" key="2">
    <citation type="submission" date="2015-11" db="EMBL/GenBank/DDBJ databases">
        <authorList>
            <person name="Wolfe B.E."/>
        </authorList>
    </citation>
    <scope>NUCLEOTIDE SEQUENCE</scope>
    <source>
        <strain evidence="3">738_7</strain>
    </source>
</reference>
<proteinExistence type="predicted"/>
<dbReference type="GO" id="GO:0004129">
    <property type="term" value="F:cytochrome-c oxidase activity"/>
    <property type="evidence" value="ECO:0007669"/>
    <property type="project" value="InterPro"/>
</dbReference>
<name>A0A1E5TGS9_9STAP</name>
<dbReference type="EMBL" id="LNPX01000050">
    <property type="protein sequence ID" value="OEK52343.1"/>
    <property type="molecule type" value="Genomic_DNA"/>
</dbReference>
<dbReference type="PANTHER" id="PTHR37692:SF1">
    <property type="entry name" value="DUF420 DOMAIN-CONTAINING PROTEIN"/>
    <property type="match status" value="1"/>
</dbReference>
<evidence type="ECO:0000256" key="1">
    <source>
        <dbReference type="SAM" id="Phobius"/>
    </source>
</evidence>
<dbReference type="InterPro" id="IPR013833">
    <property type="entry name" value="Cyt_c_oxidase_su3_a-hlx"/>
</dbReference>
<dbReference type="Proteomes" id="UP000095464">
    <property type="component" value="Unassembled WGS sequence"/>
</dbReference>